<protein>
    <submittedName>
        <fullName evidence="2">Uncharacterized protein</fullName>
    </submittedName>
</protein>
<dbReference type="AlphaFoldDB" id="A0A3M2SNP6"/>
<accession>A0A3M2SNP6</accession>
<dbReference type="Proteomes" id="UP000277212">
    <property type="component" value="Unassembled WGS sequence"/>
</dbReference>
<dbReference type="EMBL" id="NKUJ01000010">
    <property type="protein sequence ID" value="RMJ19180.1"/>
    <property type="molecule type" value="Genomic_DNA"/>
</dbReference>
<organism evidence="2 3">
    <name type="scientific">Fusarium kuroshium</name>
    <dbReference type="NCBI Taxonomy" id="2010991"/>
    <lineage>
        <taxon>Eukaryota</taxon>
        <taxon>Fungi</taxon>
        <taxon>Dikarya</taxon>
        <taxon>Ascomycota</taxon>
        <taxon>Pezizomycotina</taxon>
        <taxon>Sordariomycetes</taxon>
        <taxon>Hypocreomycetidae</taxon>
        <taxon>Hypocreales</taxon>
        <taxon>Nectriaceae</taxon>
        <taxon>Fusarium</taxon>
        <taxon>Fusarium solani species complex</taxon>
    </lineage>
</organism>
<evidence type="ECO:0000256" key="1">
    <source>
        <dbReference type="SAM" id="MobiDB-lite"/>
    </source>
</evidence>
<dbReference type="OrthoDB" id="5422293at2759"/>
<reference evidence="2 3" key="1">
    <citation type="submission" date="2017-06" db="EMBL/GenBank/DDBJ databases">
        <title>Comparative genomic analysis of Ambrosia Fusariam Clade fungi.</title>
        <authorList>
            <person name="Stajich J.E."/>
            <person name="Carrillo J."/>
            <person name="Kijimoto T."/>
            <person name="Eskalen A."/>
            <person name="O'Donnell K."/>
            <person name="Kasson M."/>
        </authorList>
    </citation>
    <scope>NUCLEOTIDE SEQUENCE [LARGE SCALE GENOMIC DNA]</scope>
    <source>
        <strain evidence="2">UCR3666</strain>
    </source>
</reference>
<sequence length="217" mass="25224">MTLPPWLTTIKRRLTGDQESSEAAQSTASEVSDGRPPPPRELLAHRTHYELPLLNRRVDAADDSPILALYRIYEHLILDQHLEIRNEIEAFWYHKDWAVVDIPDPCDPDPERYACLACIPALLCLAFNRRIEMGLPREAPPIFNHDMLDEWRAQEPKFERVPVWTVKVPRIEETLVIPHWDNNERKFVPLAGFDCGEASKEFADKNILVWHPHVHFA</sequence>
<comment type="caution">
    <text evidence="2">The sequence shown here is derived from an EMBL/GenBank/DDBJ whole genome shotgun (WGS) entry which is preliminary data.</text>
</comment>
<feature type="compositionally biased region" description="Low complexity" evidence="1">
    <location>
        <begin position="21"/>
        <end position="31"/>
    </location>
</feature>
<feature type="region of interest" description="Disordered" evidence="1">
    <location>
        <begin position="14"/>
        <end position="40"/>
    </location>
</feature>
<name>A0A3M2SNP6_9HYPO</name>
<keyword evidence="3" id="KW-1185">Reference proteome</keyword>
<proteinExistence type="predicted"/>
<evidence type="ECO:0000313" key="3">
    <source>
        <dbReference type="Proteomes" id="UP000277212"/>
    </source>
</evidence>
<gene>
    <name evidence="2" type="ORF">CDV36_001065</name>
</gene>
<evidence type="ECO:0000313" key="2">
    <source>
        <dbReference type="EMBL" id="RMJ19180.1"/>
    </source>
</evidence>